<dbReference type="NCBIfam" id="NF002073">
    <property type="entry name" value="PRK00913.1-2"/>
    <property type="match status" value="1"/>
</dbReference>
<evidence type="ECO:0000256" key="6">
    <source>
        <dbReference type="ARBA" id="ARBA00022801"/>
    </source>
</evidence>
<dbReference type="InterPro" id="IPR008283">
    <property type="entry name" value="Peptidase_M17_N"/>
</dbReference>
<feature type="active site" evidence="8">
    <location>
        <position position="274"/>
    </location>
</feature>
<dbReference type="Gene3D" id="3.40.630.10">
    <property type="entry name" value="Zn peptidases"/>
    <property type="match status" value="1"/>
</dbReference>
<proteinExistence type="inferred from homology"/>
<dbReference type="Pfam" id="PF02789">
    <property type="entry name" value="Peptidase_M17_N"/>
    <property type="match status" value="1"/>
</dbReference>
<evidence type="ECO:0000256" key="4">
    <source>
        <dbReference type="ARBA" id="ARBA00022438"/>
    </source>
</evidence>
<dbReference type="RefSeq" id="WP_088873380.1">
    <property type="nucleotide sequence ID" value="NZ_CP022111.1"/>
</dbReference>
<keyword evidence="7 8" id="KW-0464">Manganese</keyword>
<feature type="binding site" evidence="8">
    <location>
        <position position="346"/>
    </location>
    <ligand>
        <name>Mn(2+)</name>
        <dbReference type="ChEBI" id="CHEBI:29035"/>
        <label>2</label>
    </ligand>
</feature>
<dbReference type="Proteomes" id="UP000197153">
    <property type="component" value="Chromosome 2"/>
</dbReference>
<dbReference type="GO" id="GO:0005737">
    <property type="term" value="C:cytoplasm"/>
    <property type="evidence" value="ECO:0007669"/>
    <property type="project" value="UniProtKB-SubCell"/>
</dbReference>
<feature type="binding site" evidence="8">
    <location>
        <position position="267"/>
    </location>
    <ligand>
        <name>Mn(2+)</name>
        <dbReference type="ChEBI" id="CHEBI:29035"/>
        <label>2</label>
    </ligand>
</feature>
<dbReference type="PANTHER" id="PTHR11963:SF23">
    <property type="entry name" value="CYTOSOL AMINOPEPTIDASE"/>
    <property type="match status" value="1"/>
</dbReference>
<evidence type="ECO:0000313" key="10">
    <source>
        <dbReference type="EMBL" id="ASG22834.1"/>
    </source>
</evidence>
<feature type="binding site" evidence="8">
    <location>
        <position position="262"/>
    </location>
    <ligand>
        <name>Mn(2+)</name>
        <dbReference type="ChEBI" id="CHEBI:29035"/>
        <label>2</label>
    </ligand>
</feature>
<keyword evidence="6 8" id="KW-0378">Hydrolase</keyword>
<dbReference type="HAMAP" id="MF_00181">
    <property type="entry name" value="Cytosol_peptidase_M17"/>
    <property type="match status" value="1"/>
</dbReference>
<dbReference type="EC" id="3.4.11.1" evidence="8"/>
<evidence type="ECO:0000256" key="2">
    <source>
        <dbReference type="ARBA" id="ARBA00000967"/>
    </source>
</evidence>
<keyword evidence="11" id="KW-1185">Reference proteome</keyword>
<gene>
    <name evidence="8" type="primary">pepA</name>
    <name evidence="10" type="ORF">Y958_18220</name>
</gene>
<keyword evidence="5 8" id="KW-0645">Protease</keyword>
<comment type="catalytic activity">
    <reaction evidence="2 8">
        <text>Release of an N-terminal amino acid, preferentially leucine, but not glutamic or aspartic acids.</text>
        <dbReference type="EC" id="3.4.11.10"/>
    </reaction>
</comment>
<evidence type="ECO:0000256" key="3">
    <source>
        <dbReference type="ARBA" id="ARBA00009528"/>
    </source>
</evidence>
<dbReference type="SUPFAM" id="SSF53187">
    <property type="entry name" value="Zn-dependent exopeptidases"/>
    <property type="match status" value="1"/>
</dbReference>
<feature type="binding site" evidence="8">
    <location>
        <position position="267"/>
    </location>
    <ligand>
        <name>Mn(2+)</name>
        <dbReference type="ChEBI" id="CHEBI:29035"/>
        <label>1</label>
    </ligand>
</feature>
<evidence type="ECO:0000256" key="8">
    <source>
        <dbReference type="HAMAP-Rule" id="MF_00181"/>
    </source>
</evidence>
<dbReference type="GO" id="GO:0030145">
    <property type="term" value="F:manganese ion binding"/>
    <property type="evidence" value="ECO:0007669"/>
    <property type="project" value="UniProtKB-UniRule"/>
</dbReference>
<dbReference type="GO" id="GO:0006508">
    <property type="term" value="P:proteolysis"/>
    <property type="evidence" value="ECO:0007669"/>
    <property type="project" value="UniProtKB-KW"/>
</dbReference>
<accession>A0A248JXA4</accession>
<dbReference type="PANTHER" id="PTHR11963">
    <property type="entry name" value="LEUCINE AMINOPEPTIDASE-RELATED"/>
    <property type="match status" value="1"/>
</dbReference>
<keyword evidence="8" id="KW-0479">Metal-binding</keyword>
<comment type="cofactor">
    <cofactor evidence="8">
        <name>Mn(2+)</name>
        <dbReference type="ChEBI" id="CHEBI:29035"/>
    </cofactor>
    <text evidence="8">Binds 2 manganese ions per subunit.</text>
</comment>
<dbReference type="SUPFAM" id="SSF52949">
    <property type="entry name" value="Macro domain-like"/>
    <property type="match status" value="1"/>
</dbReference>
<feature type="binding site" evidence="8">
    <location>
        <position position="285"/>
    </location>
    <ligand>
        <name>Mn(2+)</name>
        <dbReference type="ChEBI" id="CHEBI:29035"/>
        <label>2</label>
    </ligand>
</feature>
<dbReference type="NCBIfam" id="NF002075">
    <property type="entry name" value="PRK00913.2-2"/>
    <property type="match status" value="1"/>
</dbReference>
<dbReference type="PROSITE" id="PS00631">
    <property type="entry name" value="CYTOSOL_AP"/>
    <property type="match status" value="1"/>
</dbReference>
<dbReference type="Gene3D" id="3.40.220.10">
    <property type="entry name" value="Leucine Aminopeptidase, subunit E, domain 1"/>
    <property type="match status" value="1"/>
</dbReference>
<evidence type="ECO:0000256" key="7">
    <source>
        <dbReference type="ARBA" id="ARBA00023211"/>
    </source>
</evidence>
<evidence type="ECO:0000256" key="5">
    <source>
        <dbReference type="ARBA" id="ARBA00022670"/>
    </source>
</evidence>
<dbReference type="PRINTS" id="PR00481">
    <property type="entry name" value="LAMNOPPTDASE"/>
</dbReference>
<dbReference type="Pfam" id="PF00883">
    <property type="entry name" value="Peptidase_M17"/>
    <property type="match status" value="1"/>
</dbReference>
<dbReference type="NCBIfam" id="NF002074">
    <property type="entry name" value="PRK00913.1-4"/>
    <property type="match status" value="1"/>
</dbReference>
<dbReference type="NCBIfam" id="NF002077">
    <property type="entry name" value="PRK00913.2-4"/>
    <property type="match status" value="1"/>
</dbReference>
<keyword evidence="8" id="KW-0963">Cytoplasm</keyword>
<dbReference type="EMBL" id="CP022111">
    <property type="protein sequence ID" value="ASG22834.1"/>
    <property type="molecule type" value="Genomic_DNA"/>
</dbReference>
<dbReference type="KEGG" id="nao:Y958_18220"/>
<organism evidence="10 11">
    <name type="scientific">Nitrospirillum viridazoti CBAmc</name>
    <dbReference type="NCBI Taxonomy" id="1441467"/>
    <lineage>
        <taxon>Bacteria</taxon>
        <taxon>Pseudomonadati</taxon>
        <taxon>Pseudomonadota</taxon>
        <taxon>Alphaproteobacteria</taxon>
        <taxon>Rhodospirillales</taxon>
        <taxon>Azospirillaceae</taxon>
        <taxon>Nitrospirillum</taxon>
        <taxon>Nitrospirillum viridazoti</taxon>
    </lineage>
</organism>
<feature type="binding site" evidence="8">
    <location>
        <position position="346"/>
    </location>
    <ligand>
        <name>Mn(2+)</name>
        <dbReference type="ChEBI" id="CHEBI:29035"/>
        <label>1</label>
    </ligand>
</feature>
<dbReference type="EC" id="3.4.11.10" evidence="8"/>
<sequence length="497" mass="52149">MKIAYAQNALPQSGVLAITVSQGRGLGSLGAELDQKSGGALARAMEAGRYTGKADETLTLLAPGGTEYARILLVGIGAAEKVTDLTAQSLGGTVAASLARAGDPDATLVLDGHDGLVLAPATFAANVGYGARLRSYRFDKYRTKEPKDQKPTLKKLTLATTEHSAAKKAYGKLEKIADGVFLTRDVVSEPPNVIYPETLSERCLALTELGVKVEVLDEKQMKKLGMGALLGVGQGSAKPPRLVIMRWDGGEKGAAPLAFVGKGVTFDTGGISIKPAAGMEDMKWDMAGSGAVIGLMAALAGRKAKANVVGVVALVENMPDGNAQRPGDVVTSMSGQTIEVLNTDAEGRLILADALWYTQATFKPRFMVDLATLTGAIIVSLGNEHAGLFSNNDELSQRLTDAGLKTGETLWRLPLGAAYDKDIDCDVADMKNIGSPGKAGSIIGAVFLQRFVNDVPWAHLDIAGTAWTKKDGATVPKGASGYGVRLLDRLVADYYED</sequence>
<protein>
    <recommendedName>
        <fullName evidence="8">Probable cytosol aminopeptidase</fullName>
        <ecNumber evidence="8">3.4.11.1</ecNumber>
    </recommendedName>
    <alternativeName>
        <fullName evidence="8">Leucine aminopeptidase</fullName>
        <shortName evidence="8">LAP</shortName>
        <ecNumber evidence="8">3.4.11.10</ecNumber>
    </alternativeName>
    <alternativeName>
        <fullName evidence="8">Leucyl aminopeptidase</fullName>
    </alternativeName>
</protein>
<feature type="domain" description="Cytosol aminopeptidase" evidence="9">
    <location>
        <begin position="342"/>
        <end position="349"/>
    </location>
</feature>
<comment type="similarity">
    <text evidence="3 8">Belongs to the peptidase M17 family.</text>
</comment>
<comment type="function">
    <text evidence="8">Presumably involved in the processing and regular turnover of intracellular proteins. Catalyzes the removal of unsubstituted N-terminal amino acids from various peptides.</text>
</comment>
<evidence type="ECO:0000259" key="9">
    <source>
        <dbReference type="PROSITE" id="PS00631"/>
    </source>
</evidence>
<keyword evidence="4 8" id="KW-0031">Aminopeptidase</keyword>
<name>A0A248JXA4_9PROT</name>
<reference evidence="10 11" key="1">
    <citation type="submission" date="2017-06" db="EMBL/GenBank/DDBJ databases">
        <title>Complete genome sequence of Nitrospirillum amazonense strain CBAmC, an endophytic nitrogen-fixing and plant growth-promoting bacterium, isolated from sugarcane.</title>
        <authorList>
            <person name="Schwab S."/>
            <person name="dos Santos Teixeira K.R."/>
            <person name="Simoes Araujo J.L."/>
            <person name="Soares Vidal M."/>
            <person name="Borges de Freitas H.R."/>
            <person name="Rivello Crivelaro A.L."/>
            <person name="Bueno de Camargo Nunes A."/>
            <person name="dos Santos C.M."/>
            <person name="Palmeira da Silva Rosa D."/>
            <person name="da Silva Padilha D."/>
            <person name="da Silva E."/>
            <person name="Araujo Terra L."/>
            <person name="Soares Mendes V."/>
            <person name="Farinelli L."/>
            <person name="Magalhaes Cruz L."/>
            <person name="Baldani J.I."/>
        </authorList>
    </citation>
    <scope>NUCLEOTIDE SEQUENCE [LARGE SCALE GENOMIC DNA]</scope>
    <source>
        <strain evidence="10 11">CBAmC</strain>
    </source>
</reference>
<dbReference type="CDD" id="cd00433">
    <property type="entry name" value="Peptidase_M17"/>
    <property type="match status" value="1"/>
</dbReference>
<evidence type="ECO:0000256" key="1">
    <source>
        <dbReference type="ARBA" id="ARBA00000135"/>
    </source>
</evidence>
<comment type="catalytic activity">
    <reaction evidence="1 8">
        <text>Release of an N-terminal amino acid, Xaa-|-Yaa-, in which Xaa is preferably Leu, but may be other amino acids including Pro although not Arg or Lys, and Yaa may be Pro. Amino acid amides and methyl esters are also readily hydrolyzed, but rates on arylamides are exceedingly low.</text>
        <dbReference type="EC" id="3.4.11.1"/>
    </reaction>
</comment>
<dbReference type="InterPro" id="IPR000819">
    <property type="entry name" value="Peptidase_M17_C"/>
</dbReference>
<dbReference type="InterPro" id="IPR011356">
    <property type="entry name" value="Leucine_aapep/pepB"/>
</dbReference>
<dbReference type="InterPro" id="IPR043472">
    <property type="entry name" value="Macro_dom-like"/>
</dbReference>
<dbReference type="GO" id="GO:0070006">
    <property type="term" value="F:metalloaminopeptidase activity"/>
    <property type="evidence" value="ECO:0007669"/>
    <property type="project" value="InterPro"/>
</dbReference>
<dbReference type="AlphaFoldDB" id="A0A248JXA4"/>
<feature type="active site" evidence="8">
    <location>
        <position position="348"/>
    </location>
</feature>
<dbReference type="InterPro" id="IPR023042">
    <property type="entry name" value="Peptidase_M17_leu_NH2_pept"/>
</dbReference>
<comment type="subcellular location">
    <subcellularLocation>
        <location evidence="8">Cytoplasm</location>
    </subcellularLocation>
</comment>
<feature type="binding site" evidence="8">
    <location>
        <position position="344"/>
    </location>
    <ligand>
        <name>Mn(2+)</name>
        <dbReference type="ChEBI" id="CHEBI:29035"/>
        <label>1</label>
    </ligand>
</feature>
<evidence type="ECO:0000313" key="11">
    <source>
        <dbReference type="Proteomes" id="UP000197153"/>
    </source>
</evidence>